<keyword evidence="12 15" id="KW-0170">Cobalt</keyword>
<comment type="similarity">
    <text evidence="2 15">Belongs to the peptidase M20A family. DapE subfamily.</text>
</comment>
<dbReference type="PANTHER" id="PTHR43808:SF31">
    <property type="entry name" value="N-ACETYL-L-CITRULLINE DEACETYLASE"/>
    <property type="match status" value="1"/>
</dbReference>
<feature type="binding site" evidence="15">
    <location>
        <position position="140"/>
    </location>
    <ligand>
        <name>Zn(2+)</name>
        <dbReference type="ChEBI" id="CHEBI:29105"/>
        <label>2</label>
    </ligand>
</feature>
<evidence type="ECO:0000256" key="2">
    <source>
        <dbReference type="ARBA" id="ARBA00006746"/>
    </source>
</evidence>
<dbReference type="GO" id="GO:0009014">
    <property type="term" value="F:succinyl-diaminopimelate desuccinylase activity"/>
    <property type="evidence" value="ECO:0007669"/>
    <property type="project" value="UniProtKB-EC"/>
</dbReference>
<feature type="binding site" evidence="15">
    <location>
        <position position="76"/>
    </location>
    <ligand>
        <name>Zn(2+)</name>
        <dbReference type="ChEBI" id="CHEBI:29105"/>
        <label>1</label>
    </ligand>
</feature>
<evidence type="ECO:0000313" key="18">
    <source>
        <dbReference type="Proteomes" id="UP001214854"/>
    </source>
</evidence>
<gene>
    <name evidence="15 17" type="primary">dapE</name>
    <name evidence="17" type="ORF">PQU92_15860</name>
</gene>
<evidence type="ECO:0000256" key="4">
    <source>
        <dbReference type="ARBA" id="ARBA00011921"/>
    </source>
</evidence>
<keyword evidence="10 15" id="KW-0220">Diaminopimelate biosynthesis</keyword>
<evidence type="ECO:0000256" key="15">
    <source>
        <dbReference type="HAMAP-Rule" id="MF_01690"/>
    </source>
</evidence>
<dbReference type="EMBL" id="JAQQKX010000015">
    <property type="protein sequence ID" value="MDC7684761.1"/>
    <property type="molecule type" value="Genomic_DNA"/>
</dbReference>
<evidence type="ECO:0000256" key="7">
    <source>
        <dbReference type="ARBA" id="ARBA00022723"/>
    </source>
</evidence>
<dbReference type="NCBIfam" id="TIGR01246">
    <property type="entry name" value="dapE_proteo"/>
    <property type="match status" value="1"/>
</dbReference>
<dbReference type="InterPro" id="IPR036264">
    <property type="entry name" value="Bact_exopeptidase_dim_dom"/>
</dbReference>
<feature type="binding site" evidence="15">
    <location>
        <position position="109"/>
    </location>
    <ligand>
        <name>Zn(2+)</name>
        <dbReference type="ChEBI" id="CHEBI:29105"/>
        <label>1</label>
    </ligand>
</feature>
<evidence type="ECO:0000256" key="10">
    <source>
        <dbReference type="ARBA" id="ARBA00022915"/>
    </source>
</evidence>
<feature type="active site" description="Proton acceptor" evidence="15">
    <location>
        <position position="139"/>
    </location>
</feature>
<dbReference type="CDD" id="cd03891">
    <property type="entry name" value="M20_DapE_proteobac"/>
    <property type="match status" value="1"/>
</dbReference>
<feature type="domain" description="Peptidase M20 dimerisation" evidence="16">
    <location>
        <begin position="181"/>
        <end position="287"/>
    </location>
</feature>
<keyword evidence="9 15" id="KW-0862">Zinc</keyword>
<dbReference type="SUPFAM" id="SSF53187">
    <property type="entry name" value="Zn-dependent exopeptidases"/>
    <property type="match status" value="1"/>
</dbReference>
<dbReference type="Proteomes" id="UP001214854">
    <property type="component" value="Unassembled WGS sequence"/>
</dbReference>
<accession>A0ABT5HXF9</accession>
<evidence type="ECO:0000256" key="12">
    <source>
        <dbReference type="ARBA" id="ARBA00023285"/>
    </source>
</evidence>
<sequence length="387" mass="41351">MANIQNPYENSLDPVELTQALINHASVTPVDAGAMDRVQRTLEGLGFGCERLKFGEIENLYARRGTAAPNLCFAGHTDVVPEGAAEGWRSDPFAATIVDGVLTGRGAVDMKGGIAAWIAAVSRFKTVPGSLSFLITGDEEGEAIDGTKKVVDHLQQTGEVIDHCIVGEPTSSAVLGDMIKVGRRGSINVTITVTGKQGHVAYPQRALNPVPVLVAIMAELDARVLDEGYERFLPSNLEITTFDVANKTTNLIPQSASGRINIRFNPAHTGASLQAWIEGVCARHAERTGAKVEAKTAISGEAFLTEAGPFVDVIQDAIRDVLKVEADPSTTGGTSDARFIRALCPVVEFGLVGQTMHQVNESTPVQDLHDLTDAYAALIERYFKVFA</sequence>
<comment type="subunit">
    <text evidence="3 15">Homodimer.</text>
</comment>
<dbReference type="Gene3D" id="3.40.630.10">
    <property type="entry name" value="Zn peptidases"/>
    <property type="match status" value="2"/>
</dbReference>
<evidence type="ECO:0000256" key="14">
    <source>
        <dbReference type="ARBA" id="ARBA00051301"/>
    </source>
</evidence>
<protein>
    <recommendedName>
        <fullName evidence="5 15">Succinyl-diaminopimelate desuccinylase</fullName>
        <shortName evidence="15">SDAP desuccinylase</shortName>
        <ecNumber evidence="4 15">3.5.1.18</ecNumber>
    </recommendedName>
    <alternativeName>
        <fullName evidence="13 15">N-succinyl-LL-2,6-diaminoheptanedioate amidohydrolase</fullName>
    </alternativeName>
</protein>
<evidence type="ECO:0000256" key="5">
    <source>
        <dbReference type="ARBA" id="ARBA00022391"/>
    </source>
</evidence>
<keyword evidence="8 15" id="KW-0378">Hydrolase</keyword>
<comment type="pathway">
    <text evidence="1 15">Amino-acid biosynthesis; L-lysine biosynthesis via DAP pathway; LL-2,6-diaminopimelate from (S)-tetrahydrodipicolinate (succinylase route): step 3/3.</text>
</comment>
<dbReference type="HAMAP" id="MF_01690">
    <property type="entry name" value="DapE"/>
    <property type="match status" value="1"/>
</dbReference>
<dbReference type="InterPro" id="IPR001261">
    <property type="entry name" value="ArgE/DapE_CS"/>
</dbReference>
<proteinExistence type="inferred from homology"/>
<reference evidence="17 18" key="1">
    <citation type="submission" date="2023-01" db="EMBL/GenBank/DDBJ databases">
        <title>Novel species of the genus Asticcacaulis isolated from rivers.</title>
        <authorList>
            <person name="Lu H."/>
        </authorList>
    </citation>
    <scope>NUCLEOTIDE SEQUENCE [LARGE SCALE GENOMIC DNA]</scope>
    <source>
        <strain evidence="17 18">BYS171W</strain>
    </source>
</reference>
<organism evidence="17 18">
    <name type="scientific">Asticcacaulis aquaticus</name>
    <dbReference type="NCBI Taxonomy" id="2984212"/>
    <lineage>
        <taxon>Bacteria</taxon>
        <taxon>Pseudomonadati</taxon>
        <taxon>Pseudomonadota</taxon>
        <taxon>Alphaproteobacteria</taxon>
        <taxon>Caulobacterales</taxon>
        <taxon>Caulobacteraceae</taxon>
        <taxon>Asticcacaulis</taxon>
    </lineage>
</organism>
<feature type="binding site" evidence="15">
    <location>
        <position position="109"/>
    </location>
    <ligand>
        <name>Zn(2+)</name>
        <dbReference type="ChEBI" id="CHEBI:29105"/>
        <label>2</label>
    </ligand>
</feature>
<evidence type="ECO:0000256" key="9">
    <source>
        <dbReference type="ARBA" id="ARBA00022833"/>
    </source>
</evidence>
<dbReference type="Pfam" id="PF07687">
    <property type="entry name" value="M20_dimer"/>
    <property type="match status" value="1"/>
</dbReference>
<name>A0ABT5HXF9_9CAUL</name>
<comment type="cofactor">
    <cofactor evidence="15">
        <name>Zn(2+)</name>
        <dbReference type="ChEBI" id="CHEBI:29105"/>
    </cofactor>
    <cofactor evidence="15">
        <name>Co(2+)</name>
        <dbReference type="ChEBI" id="CHEBI:48828"/>
    </cofactor>
    <text evidence="15">Binds 2 Zn(2+) or Co(2+) ions per subunit.</text>
</comment>
<dbReference type="SUPFAM" id="SSF55031">
    <property type="entry name" value="Bacterial exopeptidase dimerisation domain"/>
    <property type="match status" value="1"/>
</dbReference>
<dbReference type="NCBIfam" id="NF009557">
    <property type="entry name" value="PRK13009.1"/>
    <property type="match status" value="1"/>
</dbReference>
<dbReference type="RefSeq" id="WP_272749232.1">
    <property type="nucleotide sequence ID" value="NZ_JAQQKX010000015.1"/>
</dbReference>
<evidence type="ECO:0000259" key="16">
    <source>
        <dbReference type="Pfam" id="PF07687"/>
    </source>
</evidence>
<evidence type="ECO:0000313" key="17">
    <source>
        <dbReference type="EMBL" id="MDC7684761.1"/>
    </source>
</evidence>
<keyword evidence="11 15" id="KW-0457">Lysine biosynthesis</keyword>
<keyword evidence="18" id="KW-1185">Reference proteome</keyword>
<evidence type="ECO:0000256" key="6">
    <source>
        <dbReference type="ARBA" id="ARBA00022605"/>
    </source>
</evidence>
<keyword evidence="6 15" id="KW-0028">Amino-acid biosynthesis</keyword>
<dbReference type="PANTHER" id="PTHR43808">
    <property type="entry name" value="ACETYLORNITHINE DEACETYLASE"/>
    <property type="match status" value="1"/>
</dbReference>
<dbReference type="Pfam" id="PF01546">
    <property type="entry name" value="Peptidase_M20"/>
    <property type="match status" value="1"/>
</dbReference>
<dbReference type="InterPro" id="IPR005941">
    <property type="entry name" value="DapE_proteobac"/>
</dbReference>
<feature type="active site" evidence="15">
    <location>
        <position position="78"/>
    </location>
</feature>
<dbReference type="InterPro" id="IPR011650">
    <property type="entry name" value="Peptidase_M20_dimer"/>
</dbReference>
<feature type="binding site" evidence="15">
    <location>
        <position position="357"/>
    </location>
    <ligand>
        <name>Zn(2+)</name>
        <dbReference type="ChEBI" id="CHEBI:29105"/>
        <label>2</label>
    </ligand>
</feature>
<evidence type="ECO:0000256" key="3">
    <source>
        <dbReference type="ARBA" id="ARBA00011738"/>
    </source>
</evidence>
<comment type="catalytic activity">
    <reaction evidence="14 15">
        <text>N-succinyl-(2S,6S)-2,6-diaminopimelate + H2O = (2S,6S)-2,6-diaminopimelate + succinate</text>
        <dbReference type="Rhea" id="RHEA:22608"/>
        <dbReference type="ChEBI" id="CHEBI:15377"/>
        <dbReference type="ChEBI" id="CHEBI:30031"/>
        <dbReference type="ChEBI" id="CHEBI:57609"/>
        <dbReference type="ChEBI" id="CHEBI:58087"/>
        <dbReference type="EC" id="3.5.1.18"/>
    </reaction>
</comment>
<evidence type="ECO:0000256" key="13">
    <source>
        <dbReference type="ARBA" id="ARBA00031891"/>
    </source>
</evidence>
<evidence type="ECO:0000256" key="1">
    <source>
        <dbReference type="ARBA" id="ARBA00005130"/>
    </source>
</evidence>
<keyword evidence="7 15" id="KW-0479">Metal-binding</keyword>
<comment type="function">
    <text evidence="15">Catalyzes the hydrolysis of N-succinyl-L,L-diaminopimelic acid (SDAP), forming succinate and LL-2,6-diaminopimelate (DAP), an intermediate involved in the bacterial biosynthesis of lysine and meso-diaminopimelic acid, an essential component of bacterial cell walls.</text>
</comment>
<dbReference type="InterPro" id="IPR002933">
    <property type="entry name" value="Peptidase_M20"/>
</dbReference>
<dbReference type="InterPro" id="IPR050072">
    <property type="entry name" value="Peptidase_M20A"/>
</dbReference>
<dbReference type="EC" id="3.5.1.18" evidence="4 15"/>
<evidence type="ECO:0000256" key="8">
    <source>
        <dbReference type="ARBA" id="ARBA00022801"/>
    </source>
</evidence>
<feature type="binding site" evidence="15">
    <location>
        <position position="168"/>
    </location>
    <ligand>
        <name>Zn(2+)</name>
        <dbReference type="ChEBI" id="CHEBI:29105"/>
        <label>1</label>
    </ligand>
</feature>
<evidence type="ECO:0000256" key="11">
    <source>
        <dbReference type="ARBA" id="ARBA00023154"/>
    </source>
</evidence>
<comment type="caution">
    <text evidence="17">The sequence shown here is derived from an EMBL/GenBank/DDBJ whole genome shotgun (WGS) entry which is preliminary data.</text>
</comment>
<dbReference type="PROSITE" id="PS00759">
    <property type="entry name" value="ARGE_DAPE_CPG2_2"/>
    <property type="match status" value="1"/>
</dbReference>